<evidence type="ECO:0000256" key="4">
    <source>
        <dbReference type="ARBA" id="ARBA00022679"/>
    </source>
</evidence>
<evidence type="ECO:0000256" key="8">
    <source>
        <dbReference type="ARBA" id="ARBA00048141"/>
    </source>
</evidence>
<dbReference type="GO" id="GO:0042450">
    <property type="term" value="P:L-arginine biosynthetic process via ornithine"/>
    <property type="evidence" value="ECO:0007669"/>
    <property type="project" value="UniProtKB-UniRule"/>
</dbReference>
<dbReference type="HAMAP" id="MF_00082">
    <property type="entry name" value="ArgB"/>
    <property type="match status" value="1"/>
</dbReference>
<evidence type="ECO:0000313" key="12">
    <source>
        <dbReference type="Proteomes" id="UP000622860"/>
    </source>
</evidence>
<dbReference type="InterPro" id="IPR037528">
    <property type="entry name" value="ArgB"/>
</dbReference>
<keyword evidence="12" id="KW-1185">Reference proteome</keyword>
<dbReference type="RefSeq" id="WP_188456954.1">
    <property type="nucleotide sequence ID" value="NZ_BMFR01000031.1"/>
</dbReference>
<dbReference type="AlphaFoldDB" id="A0A917HS43"/>
<keyword evidence="6 9" id="KW-0418">Kinase</keyword>
<evidence type="ECO:0000313" key="11">
    <source>
        <dbReference type="EMBL" id="GGG88390.1"/>
    </source>
</evidence>
<dbReference type="GO" id="GO:0005524">
    <property type="term" value="F:ATP binding"/>
    <property type="evidence" value="ECO:0007669"/>
    <property type="project" value="UniProtKB-UniRule"/>
</dbReference>
<dbReference type="FunFam" id="3.40.1160.10:FF:000004">
    <property type="entry name" value="Acetylglutamate kinase"/>
    <property type="match status" value="1"/>
</dbReference>
<evidence type="ECO:0000256" key="7">
    <source>
        <dbReference type="ARBA" id="ARBA00022840"/>
    </source>
</evidence>
<comment type="similarity">
    <text evidence="9">Belongs to the acetylglutamate kinase family. ArgB subfamily.</text>
</comment>
<keyword evidence="2 9" id="KW-0055">Arginine biosynthesis</keyword>
<feature type="binding site" evidence="9">
    <location>
        <begin position="41"/>
        <end position="42"/>
    </location>
    <ligand>
        <name>substrate</name>
    </ligand>
</feature>
<feature type="domain" description="Aspartate/glutamate/uridylate kinase" evidence="10">
    <location>
        <begin position="4"/>
        <end position="233"/>
    </location>
</feature>
<comment type="caution">
    <text evidence="11">The sequence shown here is derived from an EMBL/GenBank/DDBJ whole genome shotgun (WGS) entry which is preliminary data.</text>
</comment>
<comment type="function">
    <text evidence="9">Catalyzes the ATP-dependent phosphorylation of N-acetyl-L-glutamate.</text>
</comment>
<keyword evidence="9" id="KW-0963">Cytoplasm</keyword>
<protein>
    <recommendedName>
        <fullName evidence="9">Acetylglutamate kinase</fullName>
        <ecNumber evidence="9">2.7.2.8</ecNumber>
    </recommendedName>
    <alternativeName>
        <fullName evidence="9">N-acetyl-L-glutamate 5-phosphotransferase</fullName>
    </alternativeName>
    <alternativeName>
        <fullName evidence="9">NAG kinase</fullName>
        <shortName evidence="9">NAGK</shortName>
    </alternativeName>
</protein>
<dbReference type="CDD" id="cd04238">
    <property type="entry name" value="AAK_NAGK-like"/>
    <property type="match status" value="1"/>
</dbReference>
<dbReference type="InterPro" id="IPR004662">
    <property type="entry name" value="AcgluKinase_fam"/>
</dbReference>
<organism evidence="11 12">
    <name type="scientific">Virgibacillus oceani</name>
    <dbReference type="NCBI Taxonomy" id="1479511"/>
    <lineage>
        <taxon>Bacteria</taxon>
        <taxon>Bacillati</taxon>
        <taxon>Bacillota</taxon>
        <taxon>Bacilli</taxon>
        <taxon>Bacillales</taxon>
        <taxon>Bacillaceae</taxon>
        <taxon>Virgibacillus</taxon>
    </lineage>
</organism>
<gene>
    <name evidence="9 11" type="primary">argB</name>
    <name evidence="11" type="ORF">GCM10011398_37990</name>
</gene>
<comment type="subcellular location">
    <subcellularLocation>
        <location evidence="9">Cytoplasm</location>
    </subcellularLocation>
</comment>
<feature type="site" description="Transition state stabilizer" evidence="9">
    <location>
        <position position="8"/>
    </location>
</feature>
<keyword evidence="4 9" id="KW-0808">Transferase</keyword>
<feature type="binding site" evidence="9">
    <location>
        <position position="63"/>
    </location>
    <ligand>
        <name>substrate</name>
    </ligand>
</feature>
<accession>A0A917HS43</accession>
<feature type="site" description="Transition state stabilizer" evidence="9">
    <location>
        <position position="215"/>
    </location>
</feature>
<dbReference type="GO" id="GO:0003991">
    <property type="term" value="F:acetylglutamate kinase activity"/>
    <property type="evidence" value="ECO:0007669"/>
    <property type="project" value="UniProtKB-UniRule"/>
</dbReference>
<keyword evidence="5 9" id="KW-0547">Nucleotide-binding</keyword>
<evidence type="ECO:0000259" key="10">
    <source>
        <dbReference type="Pfam" id="PF00696"/>
    </source>
</evidence>
<dbReference type="EMBL" id="BMFR01000031">
    <property type="protein sequence ID" value="GGG88390.1"/>
    <property type="molecule type" value="Genomic_DNA"/>
</dbReference>
<dbReference type="NCBIfam" id="TIGR00761">
    <property type="entry name" value="argB"/>
    <property type="match status" value="1"/>
</dbReference>
<name>A0A917HS43_9BACI</name>
<reference evidence="11" key="2">
    <citation type="submission" date="2020-09" db="EMBL/GenBank/DDBJ databases">
        <authorList>
            <person name="Sun Q."/>
            <person name="Zhou Y."/>
        </authorList>
    </citation>
    <scope>NUCLEOTIDE SEQUENCE</scope>
    <source>
        <strain evidence="11">CGMCC 1.12754</strain>
    </source>
</reference>
<proteinExistence type="inferred from homology"/>
<dbReference type="Pfam" id="PF00696">
    <property type="entry name" value="AA_kinase"/>
    <property type="match status" value="1"/>
</dbReference>
<dbReference type="Proteomes" id="UP000622860">
    <property type="component" value="Unassembled WGS sequence"/>
</dbReference>
<dbReference type="PANTHER" id="PTHR23342:SF0">
    <property type="entry name" value="N-ACETYLGLUTAMATE SYNTHASE, MITOCHONDRIAL"/>
    <property type="match status" value="1"/>
</dbReference>
<dbReference type="InterPro" id="IPR036393">
    <property type="entry name" value="AceGlu_kinase-like_sf"/>
</dbReference>
<keyword evidence="7 9" id="KW-0067">ATP-binding</keyword>
<dbReference type="InterPro" id="IPR001048">
    <property type="entry name" value="Asp/Glu/Uridylate_kinase"/>
</dbReference>
<comment type="catalytic activity">
    <reaction evidence="8 9">
        <text>N-acetyl-L-glutamate + ATP = N-acetyl-L-glutamyl 5-phosphate + ADP</text>
        <dbReference type="Rhea" id="RHEA:14629"/>
        <dbReference type="ChEBI" id="CHEBI:30616"/>
        <dbReference type="ChEBI" id="CHEBI:44337"/>
        <dbReference type="ChEBI" id="CHEBI:57936"/>
        <dbReference type="ChEBI" id="CHEBI:456216"/>
        <dbReference type="EC" id="2.7.2.8"/>
    </reaction>
</comment>
<evidence type="ECO:0000256" key="9">
    <source>
        <dbReference type="HAMAP-Rule" id="MF_00082"/>
    </source>
</evidence>
<evidence type="ECO:0000256" key="2">
    <source>
        <dbReference type="ARBA" id="ARBA00022571"/>
    </source>
</evidence>
<evidence type="ECO:0000256" key="6">
    <source>
        <dbReference type="ARBA" id="ARBA00022777"/>
    </source>
</evidence>
<dbReference type="PANTHER" id="PTHR23342">
    <property type="entry name" value="N-ACETYLGLUTAMATE SYNTHASE"/>
    <property type="match status" value="1"/>
</dbReference>
<dbReference type="Gene3D" id="3.40.1160.10">
    <property type="entry name" value="Acetylglutamate kinase-like"/>
    <property type="match status" value="1"/>
</dbReference>
<evidence type="ECO:0000256" key="5">
    <source>
        <dbReference type="ARBA" id="ARBA00022741"/>
    </source>
</evidence>
<sequence length="258" mass="26969">MKDIVVLKCGGSTIDTLSEQFFTNIASLKKAGLNLIVVHGGGPAIKEMLTTLNVDTVFVDGLRKTTAPIMDVVEQVLAGKVNNALTAKLNYAGISSVGLSGSDAKLMTAKAKNFKRYGYVGEITDVNAAFLLQLIGIGITPVIAPIAIGENGVRYNINADTAAGAVAKAIGAEKLIFVTDVPGVMQDDKLLDFITDADSEQLIADGVIHGGMIPKVRAAVESLHDNLPEVMIVDGNQPKLTQNTGLVGTVIKKSIGVV</sequence>
<comment type="pathway">
    <text evidence="1 9">Amino-acid biosynthesis; L-arginine biosynthesis; N(2)-acetyl-L-ornithine from L-glutamate: step 2/4.</text>
</comment>
<keyword evidence="3 9" id="KW-0028">Amino-acid biosynthesis</keyword>
<evidence type="ECO:0000256" key="1">
    <source>
        <dbReference type="ARBA" id="ARBA00004828"/>
    </source>
</evidence>
<dbReference type="EC" id="2.7.2.8" evidence="9"/>
<dbReference type="GO" id="GO:0005737">
    <property type="term" value="C:cytoplasm"/>
    <property type="evidence" value="ECO:0007669"/>
    <property type="project" value="UniProtKB-SubCell"/>
</dbReference>
<reference evidence="11" key="1">
    <citation type="journal article" date="2014" name="Int. J. Syst. Evol. Microbiol.">
        <title>Complete genome sequence of Corynebacterium casei LMG S-19264T (=DSM 44701T), isolated from a smear-ripened cheese.</title>
        <authorList>
            <consortium name="US DOE Joint Genome Institute (JGI-PGF)"/>
            <person name="Walter F."/>
            <person name="Albersmeier A."/>
            <person name="Kalinowski J."/>
            <person name="Ruckert C."/>
        </authorList>
    </citation>
    <scope>NUCLEOTIDE SEQUENCE</scope>
    <source>
        <strain evidence="11">CGMCC 1.12754</strain>
    </source>
</reference>
<dbReference type="PIRSF" id="PIRSF000728">
    <property type="entry name" value="NAGK"/>
    <property type="match status" value="1"/>
</dbReference>
<feature type="binding site" evidence="9">
    <location>
        <position position="156"/>
    </location>
    <ligand>
        <name>substrate</name>
    </ligand>
</feature>
<dbReference type="SUPFAM" id="SSF53633">
    <property type="entry name" value="Carbamate kinase-like"/>
    <property type="match status" value="1"/>
</dbReference>
<evidence type="ECO:0000256" key="3">
    <source>
        <dbReference type="ARBA" id="ARBA00022605"/>
    </source>
</evidence>